<keyword evidence="9 15" id="KW-1133">Transmembrane helix</keyword>
<feature type="domain" description="Cadherin" evidence="17">
    <location>
        <begin position="523"/>
        <end position="627"/>
    </location>
</feature>
<dbReference type="SUPFAM" id="SSF49313">
    <property type="entry name" value="Cadherin-like"/>
    <property type="match status" value="10"/>
</dbReference>
<keyword evidence="5 16" id="KW-0732">Signal</keyword>
<evidence type="ECO:0000259" key="17">
    <source>
        <dbReference type="PROSITE" id="PS50268"/>
    </source>
</evidence>
<dbReference type="GO" id="GO:0048468">
    <property type="term" value="P:cell development"/>
    <property type="evidence" value="ECO:0007669"/>
    <property type="project" value="UniProtKB-ARBA"/>
</dbReference>
<dbReference type="InterPro" id="IPR002126">
    <property type="entry name" value="Cadherin-like_dom"/>
</dbReference>
<dbReference type="GO" id="GO:0005509">
    <property type="term" value="F:calcium ion binding"/>
    <property type="evidence" value="ECO:0007669"/>
    <property type="project" value="UniProtKB-UniRule"/>
</dbReference>
<keyword evidence="3" id="KW-0245">EGF-like domain</keyword>
<evidence type="ECO:0000256" key="8">
    <source>
        <dbReference type="ARBA" id="ARBA00022889"/>
    </source>
</evidence>
<evidence type="ECO:0000256" key="7">
    <source>
        <dbReference type="ARBA" id="ARBA00022837"/>
    </source>
</evidence>
<protein>
    <submittedName>
        <fullName evidence="18">Neural-cadherin</fullName>
    </submittedName>
</protein>
<comment type="caution">
    <text evidence="18">The sequence shown here is derived from an EMBL/GenBank/DDBJ whole genome shotgun (WGS) entry which is preliminary data.</text>
</comment>
<feature type="domain" description="Cadherin" evidence="17">
    <location>
        <begin position="1175"/>
        <end position="1278"/>
    </location>
</feature>
<comment type="subcellular location">
    <subcellularLocation>
        <location evidence="1">Cell membrane</location>
        <topology evidence="1">Single-pass type I membrane protein</topology>
    </subcellularLocation>
</comment>
<dbReference type="SMART" id="SM00112">
    <property type="entry name" value="CA"/>
    <property type="match status" value="11"/>
</dbReference>
<evidence type="ECO:0000313" key="18">
    <source>
        <dbReference type="EMBL" id="GFS32063.1"/>
    </source>
</evidence>
<dbReference type="PANTHER" id="PTHR24025:SF23">
    <property type="entry name" value="NEURAL-CADHERIN"/>
    <property type="match status" value="1"/>
</dbReference>
<evidence type="ECO:0000256" key="15">
    <source>
        <dbReference type="SAM" id="Phobius"/>
    </source>
</evidence>
<dbReference type="GO" id="GO:0008104">
    <property type="term" value="P:intracellular protein localization"/>
    <property type="evidence" value="ECO:0007669"/>
    <property type="project" value="UniProtKB-ARBA"/>
</dbReference>
<feature type="domain" description="Cadherin" evidence="17">
    <location>
        <begin position="949"/>
        <end position="1052"/>
    </location>
</feature>
<dbReference type="GO" id="GO:0007156">
    <property type="term" value="P:homophilic cell adhesion via plasma membrane adhesion molecules"/>
    <property type="evidence" value="ECO:0007669"/>
    <property type="project" value="InterPro"/>
</dbReference>
<organism evidence="18 19">
    <name type="scientific">Nephila pilipes</name>
    <name type="common">Giant wood spider</name>
    <name type="synonym">Nephila maculata</name>
    <dbReference type="NCBI Taxonomy" id="299642"/>
    <lineage>
        <taxon>Eukaryota</taxon>
        <taxon>Metazoa</taxon>
        <taxon>Ecdysozoa</taxon>
        <taxon>Arthropoda</taxon>
        <taxon>Chelicerata</taxon>
        <taxon>Arachnida</taxon>
        <taxon>Araneae</taxon>
        <taxon>Araneomorphae</taxon>
        <taxon>Entelegynae</taxon>
        <taxon>Araneoidea</taxon>
        <taxon>Nephilidae</taxon>
        <taxon>Nephila</taxon>
    </lineage>
</organism>
<dbReference type="PROSITE" id="PS00232">
    <property type="entry name" value="CADHERIN_1"/>
    <property type="match status" value="2"/>
</dbReference>
<dbReference type="FunFam" id="2.60.40.60:FF:000058">
    <property type="entry name" value="FAT atypical cadherin 3"/>
    <property type="match status" value="2"/>
</dbReference>
<evidence type="ECO:0000256" key="9">
    <source>
        <dbReference type="ARBA" id="ARBA00022989"/>
    </source>
</evidence>
<dbReference type="PRINTS" id="PR00205">
    <property type="entry name" value="CADHERIN"/>
</dbReference>
<dbReference type="Pfam" id="PF00028">
    <property type="entry name" value="Cadherin"/>
    <property type="match status" value="8"/>
</dbReference>
<dbReference type="GO" id="GO:0005911">
    <property type="term" value="C:cell-cell junction"/>
    <property type="evidence" value="ECO:0007669"/>
    <property type="project" value="TreeGrafter"/>
</dbReference>
<feature type="region of interest" description="Disordered" evidence="14">
    <location>
        <begin position="1248"/>
        <end position="1268"/>
    </location>
</feature>
<evidence type="ECO:0000256" key="11">
    <source>
        <dbReference type="ARBA" id="ARBA00023157"/>
    </source>
</evidence>
<dbReference type="GO" id="GO:0030425">
    <property type="term" value="C:dendrite"/>
    <property type="evidence" value="ECO:0007669"/>
    <property type="project" value="UniProtKB-ARBA"/>
</dbReference>
<dbReference type="GO" id="GO:0060429">
    <property type="term" value="P:epithelium development"/>
    <property type="evidence" value="ECO:0007669"/>
    <property type="project" value="UniProtKB-ARBA"/>
</dbReference>
<reference evidence="18" key="1">
    <citation type="submission" date="2020-08" db="EMBL/GenBank/DDBJ databases">
        <title>Multicomponent nature underlies the extraordinary mechanical properties of spider dragline silk.</title>
        <authorList>
            <person name="Kono N."/>
            <person name="Nakamura H."/>
            <person name="Mori M."/>
            <person name="Yoshida Y."/>
            <person name="Ohtoshi R."/>
            <person name="Malay A.D."/>
            <person name="Moran D.A.P."/>
            <person name="Tomita M."/>
            <person name="Numata K."/>
            <person name="Arakawa K."/>
        </authorList>
    </citation>
    <scope>NUCLEOTIDE SEQUENCE</scope>
</reference>
<evidence type="ECO:0000256" key="4">
    <source>
        <dbReference type="ARBA" id="ARBA00022692"/>
    </source>
</evidence>
<proteinExistence type="predicted"/>
<evidence type="ECO:0000256" key="12">
    <source>
        <dbReference type="ARBA" id="ARBA00023180"/>
    </source>
</evidence>
<keyword evidence="11" id="KW-1015">Disulfide bond</keyword>
<dbReference type="OrthoDB" id="6252479at2759"/>
<evidence type="ECO:0000256" key="13">
    <source>
        <dbReference type="PROSITE-ProRule" id="PRU00043"/>
    </source>
</evidence>
<evidence type="ECO:0000256" key="5">
    <source>
        <dbReference type="ARBA" id="ARBA00022729"/>
    </source>
</evidence>
<evidence type="ECO:0000256" key="10">
    <source>
        <dbReference type="ARBA" id="ARBA00023136"/>
    </source>
</evidence>
<dbReference type="InterPro" id="IPR015919">
    <property type="entry name" value="Cadherin-like_sf"/>
</dbReference>
<dbReference type="FunFam" id="2.60.40.60:FF:000274">
    <property type="entry name" value="neural-cadherin isoform X9"/>
    <property type="match status" value="1"/>
</dbReference>
<dbReference type="EMBL" id="BMAW01042029">
    <property type="protein sequence ID" value="GFS32063.1"/>
    <property type="molecule type" value="Genomic_DNA"/>
</dbReference>
<evidence type="ECO:0000256" key="3">
    <source>
        <dbReference type="ARBA" id="ARBA00022536"/>
    </source>
</evidence>
<dbReference type="InterPro" id="IPR050971">
    <property type="entry name" value="Cadherin-domain_protein"/>
</dbReference>
<evidence type="ECO:0000256" key="2">
    <source>
        <dbReference type="ARBA" id="ARBA00022475"/>
    </source>
</evidence>
<sequence>MIHISRHFLALLLLIIPASAIVRISVPHDIQPGYSIKKIHSKGQINLVENEPSSPVVLLSDGSLISVSKLSEFTDRPIDLVIQEKLDDKVEFQPITIHVRDRNAMLSFSKSLYHGYIYENEPPNSIVEVEGSLAAKNEIGNVTYSLSGSNKFNLLQKDGMIFVVSTEELDRETQKQYSLILNATDFYGGIASTIIKVNVLDVNDNPPLFRKKFYKWNVPLETPLYSKIGIVKAVDIDGDKPVYSLVSSNNHPFVIVPQTGEILLMSEPELRAYSILVQAHDDRSPKLFSDVIPVMILVETEEEKKPLRRQKRSTRQTRTYEHFLESDGNTPGKVMFRLDSVHPDEVFSLENESRWIDVDHNGDVKVKEPWDYEQLEREKTIDFWVKIRAPQQPEADRQRIIIHVQDANDENPYFINRPMPMQAVVQLNAPAGTSVFKLQARDPDLDSNIHYFLVRDRSGGRFEVDEISGEVRTVGNDAFMLDQEYVLYVKAEDLNGIKVTGKEQHTGEERLSIIGGKRPPQFFMQSYSATIPENKKKDSEIIQVKAMSFANRQIRYVLGTKGQGAGTFTIGSTDGIVKLAKDLDYEDLRQPKKYLLQITAAEDSGGFQTSVELNIDVTDVNDNSPRFEVPDYQSYGVPEDVPIGTSILLVSATDADSGKNADIVYSLDKDDFTIDSRGVIYSNKRLDADIVNTYELTVRAVDKGEPPLTGTATVRVYTENRNDEAPKFSQDVYTPSVDENAGPNTLVTTVVASDIDGDNVMFGFSGGSTKAGMFEIEKRTGVIRLIDGTIHLDKDKYELNVTAKDDGACCKNGALTTHTSTALVVVFITDVNDNKPVFEKCDSYNPKVEENAESGTFVIKVEATDQDKGYNGQVRYSVVQQPNQRGTKFIVDEITGEVRTNKVFNREGEDGRSVSVTLKATDRGNPPLEGVCSFKVEIADVNDNAPLFHRSEYHENIKQDTPVGNNVLRVAASDEDADNNGVVVYSIYPRTVEDDGYFEINKESGWIRLKKSLDREQYYLRAEATDKGTPPLKSSVNVIIEVVDRKNNPPIWDQPIYGPIFVKENIQPGQKIAALKARSGIPDNPRVFYTIIKGGTEQTNGKDTFYLTQYNEDDETWAGIYVNYVLDYEIVQQYNLTVRVENNGAQQLASEATVYILLTDVNDEIPLFVEQEQETVLEGMPIGTKVTQIRAVDKDGTYPNNKVYYSIEPKDDGDKFRIDRETGEIFTKEVFDREERQSYVVIVKAEDGSPSARPNVPSPEPNSGESSIVDTGSYGPVILLNAQVNSRICLVISGFDIQFFLGGHFIVWFYFMASYYWRLIAGLLTS</sequence>
<dbReference type="CDD" id="cd11304">
    <property type="entry name" value="Cadherin_repeat"/>
    <property type="match status" value="11"/>
</dbReference>
<evidence type="ECO:0000256" key="16">
    <source>
        <dbReference type="SAM" id="SignalP"/>
    </source>
</evidence>
<feature type="domain" description="Cadherin" evidence="17">
    <location>
        <begin position="840"/>
        <end position="948"/>
    </location>
</feature>
<keyword evidence="12" id="KW-0325">Glycoprotein</keyword>
<dbReference type="Proteomes" id="UP000887013">
    <property type="component" value="Unassembled WGS sequence"/>
</dbReference>
<feature type="domain" description="Cadherin" evidence="17">
    <location>
        <begin position="210"/>
        <end position="308"/>
    </location>
</feature>
<keyword evidence="8" id="KW-0130">Cell adhesion</keyword>
<feature type="domain" description="Cadherin" evidence="17">
    <location>
        <begin position="1062"/>
        <end position="1168"/>
    </location>
</feature>
<name>A0A8X6M8U4_NEPPI</name>
<keyword evidence="19" id="KW-1185">Reference proteome</keyword>
<dbReference type="GO" id="GO:0005886">
    <property type="term" value="C:plasma membrane"/>
    <property type="evidence" value="ECO:0007669"/>
    <property type="project" value="UniProtKB-SubCell"/>
</dbReference>
<dbReference type="PANTHER" id="PTHR24025">
    <property type="entry name" value="DESMOGLEIN FAMILY MEMBER"/>
    <property type="match status" value="1"/>
</dbReference>
<dbReference type="GO" id="GO:0007163">
    <property type="term" value="P:establishment or maintenance of cell polarity"/>
    <property type="evidence" value="ECO:0007669"/>
    <property type="project" value="UniProtKB-ARBA"/>
</dbReference>
<dbReference type="FunFam" id="2.60.40.60:FF:000033">
    <property type="entry name" value="FAT atypical cadherin 1"/>
    <property type="match status" value="1"/>
</dbReference>
<gene>
    <name evidence="18" type="primary">CadN</name>
    <name evidence="18" type="ORF">NPIL_704111</name>
</gene>
<evidence type="ECO:0000256" key="1">
    <source>
        <dbReference type="ARBA" id="ARBA00004251"/>
    </source>
</evidence>
<keyword evidence="2" id="KW-1003">Cell membrane</keyword>
<feature type="domain" description="Cadherin" evidence="17">
    <location>
        <begin position="629"/>
        <end position="728"/>
    </location>
</feature>
<feature type="transmembrane region" description="Helical" evidence="15">
    <location>
        <begin position="1297"/>
        <end position="1317"/>
    </location>
</feature>
<evidence type="ECO:0000313" key="19">
    <source>
        <dbReference type="Proteomes" id="UP000887013"/>
    </source>
</evidence>
<feature type="domain" description="Cadherin" evidence="17">
    <location>
        <begin position="417"/>
        <end position="522"/>
    </location>
</feature>
<keyword evidence="4 15" id="KW-0812">Transmembrane</keyword>
<dbReference type="GO" id="GO:0000902">
    <property type="term" value="P:cell morphogenesis"/>
    <property type="evidence" value="ECO:0007669"/>
    <property type="project" value="UniProtKB-ARBA"/>
</dbReference>
<keyword evidence="6" id="KW-0677">Repeat</keyword>
<evidence type="ECO:0000256" key="14">
    <source>
        <dbReference type="SAM" id="MobiDB-lite"/>
    </source>
</evidence>
<keyword evidence="10 15" id="KW-0472">Membrane</keyword>
<dbReference type="FunFam" id="2.60.40.60:FF:000192">
    <property type="entry name" value="neural-cadherin isoform X8"/>
    <property type="match status" value="1"/>
</dbReference>
<evidence type="ECO:0000256" key="6">
    <source>
        <dbReference type="ARBA" id="ARBA00022737"/>
    </source>
</evidence>
<feature type="domain" description="Cadherin" evidence="17">
    <location>
        <begin position="325"/>
        <end position="414"/>
    </location>
</feature>
<dbReference type="FunFam" id="2.60.40.60:FF:000184">
    <property type="entry name" value="neural-cadherin isoform X12"/>
    <property type="match status" value="1"/>
</dbReference>
<feature type="domain" description="Cadherin" evidence="17">
    <location>
        <begin position="109"/>
        <end position="209"/>
    </location>
</feature>
<dbReference type="InterPro" id="IPR020894">
    <property type="entry name" value="Cadherin_CS"/>
</dbReference>
<feature type="signal peptide" evidence="16">
    <location>
        <begin position="1"/>
        <end position="20"/>
    </location>
</feature>
<dbReference type="FunFam" id="2.60.40.60:FF:000199">
    <property type="entry name" value="neural-cadherin isoform X1"/>
    <property type="match status" value="1"/>
</dbReference>
<feature type="chain" id="PRO_5036497485" evidence="16">
    <location>
        <begin position="21"/>
        <end position="1326"/>
    </location>
</feature>
<dbReference type="PROSITE" id="PS50268">
    <property type="entry name" value="CADHERIN_2"/>
    <property type="match status" value="11"/>
</dbReference>
<dbReference type="Gene3D" id="2.60.40.60">
    <property type="entry name" value="Cadherins"/>
    <property type="match status" value="11"/>
</dbReference>
<feature type="domain" description="Cadherin" evidence="17">
    <location>
        <begin position="729"/>
        <end position="838"/>
    </location>
</feature>
<accession>A0A8X6M8U4</accession>
<dbReference type="GO" id="GO:0044331">
    <property type="term" value="P:cell-cell adhesion mediated by cadherin"/>
    <property type="evidence" value="ECO:0007669"/>
    <property type="project" value="UniProtKB-ARBA"/>
</dbReference>
<dbReference type="FunFam" id="2.60.40.60:FF:000020">
    <property type="entry name" value="Dachsous cadherin-related 1b"/>
    <property type="match status" value="1"/>
</dbReference>
<keyword evidence="7 13" id="KW-0106">Calcium</keyword>